<dbReference type="SUPFAM" id="SSF46785">
    <property type="entry name" value="Winged helix' DNA-binding domain"/>
    <property type="match status" value="1"/>
</dbReference>
<sequence>MSTTPFKPIPNNEKFQCKYIVVYLSIHCSVFTGEFIISISSFLFMPLYYYNTKILLPVSGRRLVYKFGPTARGWSTQNPIFYPSYSCETDESDEDGIDHVSYQLDPIQFPTPMTYPELPV</sequence>
<keyword evidence="1" id="KW-1133">Transmembrane helix</keyword>
<dbReference type="Proteomes" id="UP000095283">
    <property type="component" value="Unplaced"/>
</dbReference>
<keyword evidence="2" id="KW-1185">Reference proteome</keyword>
<evidence type="ECO:0000313" key="2">
    <source>
        <dbReference type="Proteomes" id="UP000095283"/>
    </source>
</evidence>
<dbReference type="AlphaFoldDB" id="A0A1I7WT39"/>
<dbReference type="WBParaSite" id="Hba_08310">
    <property type="protein sequence ID" value="Hba_08310"/>
    <property type="gene ID" value="Hba_08310"/>
</dbReference>
<keyword evidence="1" id="KW-0472">Membrane</keyword>
<protein>
    <submittedName>
        <fullName evidence="3">Uncharacterized protein</fullName>
    </submittedName>
</protein>
<evidence type="ECO:0000313" key="3">
    <source>
        <dbReference type="WBParaSite" id="Hba_08310"/>
    </source>
</evidence>
<dbReference type="InterPro" id="IPR036390">
    <property type="entry name" value="WH_DNA-bd_sf"/>
</dbReference>
<keyword evidence="1" id="KW-0812">Transmembrane</keyword>
<organism evidence="2 3">
    <name type="scientific">Heterorhabditis bacteriophora</name>
    <name type="common">Entomopathogenic nematode worm</name>
    <dbReference type="NCBI Taxonomy" id="37862"/>
    <lineage>
        <taxon>Eukaryota</taxon>
        <taxon>Metazoa</taxon>
        <taxon>Ecdysozoa</taxon>
        <taxon>Nematoda</taxon>
        <taxon>Chromadorea</taxon>
        <taxon>Rhabditida</taxon>
        <taxon>Rhabditina</taxon>
        <taxon>Rhabditomorpha</taxon>
        <taxon>Strongyloidea</taxon>
        <taxon>Heterorhabditidae</taxon>
        <taxon>Heterorhabditis</taxon>
    </lineage>
</organism>
<reference evidence="3" key="1">
    <citation type="submission" date="2016-11" db="UniProtKB">
        <authorList>
            <consortium name="WormBaseParasite"/>
        </authorList>
    </citation>
    <scope>IDENTIFICATION</scope>
</reference>
<proteinExistence type="predicted"/>
<feature type="transmembrane region" description="Helical" evidence="1">
    <location>
        <begin position="20"/>
        <end position="44"/>
    </location>
</feature>
<evidence type="ECO:0000256" key="1">
    <source>
        <dbReference type="SAM" id="Phobius"/>
    </source>
</evidence>
<name>A0A1I7WT39_HETBA</name>
<accession>A0A1I7WT39</accession>